<dbReference type="EMBL" id="QKWP01000502">
    <property type="protein sequence ID" value="RIB19003.1"/>
    <property type="molecule type" value="Genomic_DNA"/>
</dbReference>
<evidence type="ECO:0000313" key="2">
    <source>
        <dbReference type="Proteomes" id="UP000266673"/>
    </source>
</evidence>
<keyword evidence="2" id="KW-1185">Reference proteome</keyword>
<evidence type="ECO:0000313" key="1">
    <source>
        <dbReference type="EMBL" id="RIB19003.1"/>
    </source>
</evidence>
<dbReference type="STRING" id="44941.A0A397VGI8"/>
<proteinExistence type="predicted"/>
<dbReference type="AlphaFoldDB" id="A0A397VGI8"/>
<sequence>MSSLFVAFCFAKTVTGNDNYITGTALYQINDNTDEFREITFKGFTKNPDSLVIPFEKNSIILIVGHYVYKENVEYIYINFIIFIKNIINSTHTLLFFLDHCDSICFCILF</sequence>
<name>A0A397VGI8_9GLOM</name>
<accession>A0A397VGI8</accession>
<dbReference type="OrthoDB" id="2433613at2759"/>
<comment type="caution">
    <text evidence="1">The sequence shown here is derived from an EMBL/GenBank/DDBJ whole genome shotgun (WGS) entry which is preliminary data.</text>
</comment>
<organism evidence="1 2">
    <name type="scientific">Gigaspora rosea</name>
    <dbReference type="NCBI Taxonomy" id="44941"/>
    <lineage>
        <taxon>Eukaryota</taxon>
        <taxon>Fungi</taxon>
        <taxon>Fungi incertae sedis</taxon>
        <taxon>Mucoromycota</taxon>
        <taxon>Glomeromycotina</taxon>
        <taxon>Glomeromycetes</taxon>
        <taxon>Diversisporales</taxon>
        <taxon>Gigasporaceae</taxon>
        <taxon>Gigaspora</taxon>
    </lineage>
</organism>
<gene>
    <name evidence="1" type="ORF">C2G38_2084173</name>
</gene>
<dbReference type="Proteomes" id="UP000266673">
    <property type="component" value="Unassembled WGS sequence"/>
</dbReference>
<protein>
    <submittedName>
        <fullName evidence="1">Uncharacterized protein</fullName>
    </submittedName>
</protein>
<reference evidence="1 2" key="1">
    <citation type="submission" date="2018-06" db="EMBL/GenBank/DDBJ databases">
        <title>Comparative genomics reveals the genomic features of Rhizophagus irregularis, R. cerebriforme, R. diaphanum and Gigaspora rosea, and their symbiotic lifestyle signature.</title>
        <authorList>
            <person name="Morin E."/>
            <person name="San Clemente H."/>
            <person name="Chen E.C.H."/>
            <person name="De La Providencia I."/>
            <person name="Hainaut M."/>
            <person name="Kuo A."/>
            <person name="Kohler A."/>
            <person name="Murat C."/>
            <person name="Tang N."/>
            <person name="Roy S."/>
            <person name="Loubradou J."/>
            <person name="Henrissat B."/>
            <person name="Grigoriev I.V."/>
            <person name="Corradi N."/>
            <person name="Roux C."/>
            <person name="Martin F.M."/>
        </authorList>
    </citation>
    <scope>NUCLEOTIDE SEQUENCE [LARGE SCALE GENOMIC DNA]</scope>
    <source>
        <strain evidence="1 2">DAOM 194757</strain>
    </source>
</reference>